<dbReference type="GO" id="GO:0005886">
    <property type="term" value="C:plasma membrane"/>
    <property type="evidence" value="ECO:0007669"/>
    <property type="project" value="UniProtKB-SubCell"/>
</dbReference>
<keyword evidence="14 16" id="KW-0739">Sodium transport</keyword>
<comment type="cofactor">
    <cofactor evidence="1 16 17">
        <name>Na(+)</name>
        <dbReference type="ChEBI" id="CHEBI:29101"/>
    </cofactor>
</comment>
<accession>I3YBR9</accession>
<sequence length="80" mass="8635">MNESALLIESLRLMVIGMGIVYAFLLLLVGVLRLMSTLILRLAPEETPALATAQPQSPSAAPDDLIAVIAAAVARYRRHH</sequence>
<proteinExistence type="inferred from homology"/>
<dbReference type="AlphaFoldDB" id="I3YBR9"/>
<keyword evidence="9 16" id="KW-1278">Translocase</keyword>
<evidence type="ECO:0000256" key="13">
    <source>
        <dbReference type="ARBA" id="ARBA00023136"/>
    </source>
</evidence>
<comment type="similarity">
    <text evidence="4 16 17">Belongs to the OadG family.</text>
</comment>
<dbReference type="GO" id="GO:0015451">
    <property type="term" value="F:decarboxylation-driven active transmembrane transporter activity"/>
    <property type="evidence" value="ECO:0007669"/>
    <property type="project" value="UniProtKB-EC"/>
</dbReference>
<dbReference type="GO" id="GO:0036376">
    <property type="term" value="P:sodium ion export across plasma membrane"/>
    <property type="evidence" value="ECO:0007669"/>
    <property type="project" value="InterPro"/>
</dbReference>
<protein>
    <recommendedName>
        <fullName evidence="16">Probable oxaloacetate decarboxylase gamma chain</fullName>
        <ecNumber evidence="16">7.2.4.2</ecNumber>
    </recommendedName>
</protein>
<evidence type="ECO:0000256" key="9">
    <source>
        <dbReference type="ARBA" id="ARBA00022967"/>
    </source>
</evidence>
<evidence type="ECO:0000256" key="5">
    <source>
        <dbReference type="ARBA" id="ARBA00011869"/>
    </source>
</evidence>
<evidence type="ECO:0000256" key="8">
    <source>
        <dbReference type="ARBA" id="ARBA00022692"/>
    </source>
</evidence>
<evidence type="ECO:0000256" key="2">
    <source>
        <dbReference type="ARBA" id="ARBA00003002"/>
    </source>
</evidence>
<comment type="function">
    <text evidence="2 16 17">Catalyzes the decarboxylation of oxaloacetate coupled to Na(+) translocation.</text>
</comment>
<keyword evidence="13 16" id="KW-0472">Membrane</keyword>
<comment type="subunit">
    <text evidence="5 16">Heterotrimer of an alpha, a beta and a gamma subunit.</text>
</comment>
<keyword evidence="6 16" id="KW-0813">Transport</keyword>
<organism evidence="18 19">
    <name type="scientific">Thiocystis violascens (strain ATCC 17096 / DSM 198 / 6111)</name>
    <name type="common">Chromatium violascens</name>
    <dbReference type="NCBI Taxonomy" id="765911"/>
    <lineage>
        <taxon>Bacteria</taxon>
        <taxon>Pseudomonadati</taxon>
        <taxon>Pseudomonadota</taxon>
        <taxon>Gammaproteobacteria</taxon>
        <taxon>Chromatiales</taxon>
        <taxon>Chromatiaceae</taxon>
        <taxon>Thiocystis</taxon>
    </lineage>
</organism>
<reference evidence="18 19" key="1">
    <citation type="submission" date="2012-06" db="EMBL/GenBank/DDBJ databases">
        <title>Complete sequence of Thiocystis violascens DSM 198.</title>
        <authorList>
            <consortium name="US DOE Joint Genome Institute"/>
            <person name="Lucas S."/>
            <person name="Han J."/>
            <person name="Lapidus A."/>
            <person name="Cheng J.-F."/>
            <person name="Goodwin L."/>
            <person name="Pitluck S."/>
            <person name="Peters L."/>
            <person name="Ovchinnikova G."/>
            <person name="Teshima H."/>
            <person name="Detter J.C."/>
            <person name="Han C."/>
            <person name="Tapia R."/>
            <person name="Land M."/>
            <person name="Hauser L."/>
            <person name="Kyrpides N."/>
            <person name="Ivanova N."/>
            <person name="Pagani I."/>
            <person name="Vogl K."/>
            <person name="Liu Z."/>
            <person name="Frigaard N.-U."/>
            <person name="Bryant D."/>
            <person name="Woyke T."/>
        </authorList>
    </citation>
    <scope>NUCLEOTIDE SEQUENCE [LARGE SCALE GENOMIC DNA]</scope>
    <source>
        <strain evidence="19">ATCC 17096 / DSM 198 / 6111</strain>
    </source>
</reference>
<dbReference type="HOGENOM" id="CLU_168750_3_0_6"/>
<evidence type="ECO:0000256" key="7">
    <source>
        <dbReference type="ARBA" id="ARBA00022475"/>
    </source>
</evidence>
<evidence type="ECO:0000256" key="15">
    <source>
        <dbReference type="ARBA" id="ARBA00048176"/>
    </source>
</evidence>
<evidence type="ECO:0000313" key="18">
    <source>
        <dbReference type="EMBL" id="AFL74437.1"/>
    </source>
</evidence>
<dbReference type="HAMAP" id="MF_00404">
    <property type="entry name" value="OadG"/>
    <property type="match status" value="1"/>
</dbReference>
<dbReference type="NCBIfam" id="TIGR01195">
    <property type="entry name" value="oadG_fam"/>
    <property type="match status" value="1"/>
</dbReference>
<dbReference type="eggNOG" id="COG3630">
    <property type="taxonomic scope" value="Bacteria"/>
</dbReference>
<evidence type="ECO:0000256" key="4">
    <source>
        <dbReference type="ARBA" id="ARBA00005844"/>
    </source>
</evidence>
<evidence type="ECO:0000256" key="17">
    <source>
        <dbReference type="RuleBase" id="RU004278"/>
    </source>
</evidence>
<name>I3YBR9_THIV6</name>
<evidence type="ECO:0000256" key="3">
    <source>
        <dbReference type="ARBA" id="ARBA00004162"/>
    </source>
</evidence>
<keyword evidence="11 16" id="KW-0915">Sodium</keyword>
<dbReference type="InterPro" id="IPR005899">
    <property type="entry name" value="Na_pump_deCOase"/>
</dbReference>
<evidence type="ECO:0000256" key="14">
    <source>
        <dbReference type="ARBA" id="ARBA00023201"/>
    </source>
</evidence>
<comment type="catalytic activity">
    <reaction evidence="15 16 17">
        <text>oxaloacetate + 2 Na(+)(in) + H(+) = pyruvate + 2 Na(+)(out) + CO2</text>
        <dbReference type="Rhea" id="RHEA:57724"/>
        <dbReference type="ChEBI" id="CHEBI:15361"/>
        <dbReference type="ChEBI" id="CHEBI:15378"/>
        <dbReference type="ChEBI" id="CHEBI:16452"/>
        <dbReference type="ChEBI" id="CHEBI:16526"/>
        <dbReference type="ChEBI" id="CHEBI:29101"/>
        <dbReference type="EC" id="7.2.4.2"/>
    </reaction>
</comment>
<dbReference type="KEGG" id="tvi:Thivi_2499"/>
<dbReference type="Proteomes" id="UP000006062">
    <property type="component" value="Chromosome"/>
</dbReference>
<evidence type="ECO:0000256" key="12">
    <source>
        <dbReference type="ARBA" id="ARBA00023065"/>
    </source>
</evidence>
<dbReference type="RefSeq" id="WP_014778881.1">
    <property type="nucleotide sequence ID" value="NC_018012.1"/>
</dbReference>
<evidence type="ECO:0000256" key="6">
    <source>
        <dbReference type="ARBA" id="ARBA00022448"/>
    </source>
</evidence>
<dbReference type="EMBL" id="CP003154">
    <property type="protein sequence ID" value="AFL74437.1"/>
    <property type="molecule type" value="Genomic_DNA"/>
</dbReference>
<keyword evidence="7 16" id="KW-1003">Cell membrane</keyword>
<dbReference type="GO" id="GO:0015081">
    <property type="term" value="F:sodium ion transmembrane transporter activity"/>
    <property type="evidence" value="ECO:0007669"/>
    <property type="project" value="UniProtKB-UniRule"/>
</dbReference>
<dbReference type="Pfam" id="PF04277">
    <property type="entry name" value="OAD_gamma"/>
    <property type="match status" value="1"/>
</dbReference>
<gene>
    <name evidence="16" type="primary">oadG</name>
    <name evidence="18" type="ordered locus">Thivi_2499</name>
</gene>
<evidence type="ECO:0000256" key="1">
    <source>
        <dbReference type="ARBA" id="ARBA00001959"/>
    </source>
</evidence>
<dbReference type="GO" id="GO:0008948">
    <property type="term" value="F:oxaloacetate decarboxylase activity"/>
    <property type="evidence" value="ECO:0007669"/>
    <property type="project" value="UniProtKB-UniRule"/>
</dbReference>
<keyword evidence="10 16" id="KW-1133">Transmembrane helix</keyword>
<dbReference type="InterPro" id="IPR023424">
    <property type="entry name" value="OadG"/>
</dbReference>
<feature type="transmembrane region" description="Helical" evidence="16 17">
    <location>
        <begin position="12"/>
        <end position="32"/>
    </location>
</feature>
<dbReference type="EC" id="7.2.4.2" evidence="16"/>
<dbReference type="STRING" id="765911.Thivi_2499"/>
<keyword evidence="8 16" id="KW-0812">Transmembrane</keyword>
<evidence type="ECO:0000256" key="10">
    <source>
        <dbReference type="ARBA" id="ARBA00022989"/>
    </source>
</evidence>
<evidence type="ECO:0000256" key="16">
    <source>
        <dbReference type="HAMAP-Rule" id="MF_00404"/>
    </source>
</evidence>
<evidence type="ECO:0000313" key="19">
    <source>
        <dbReference type="Proteomes" id="UP000006062"/>
    </source>
</evidence>
<keyword evidence="12 16" id="KW-0406">Ion transport</keyword>
<evidence type="ECO:0000256" key="11">
    <source>
        <dbReference type="ARBA" id="ARBA00023053"/>
    </source>
</evidence>
<keyword evidence="19" id="KW-1185">Reference proteome</keyword>
<comment type="subcellular location">
    <subcellularLocation>
        <location evidence="3 16 17">Cell membrane</location>
        <topology evidence="3 16 17">Single-pass membrane protein</topology>
    </subcellularLocation>
</comment>